<reference evidence="2 3" key="1">
    <citation type="submission" date="2018-08" db="EMBL/GenBank/DDBJ databases">
        <title>Aphanomyces genome sequencing and annotation.</title>
        <authorList>
            <person name="Minardi D."/>
            <person name="Oidtmann B."/>
            <person name="Van Der Giezen M."/>
            <person name="Studholme D.J."/>
        </authorList>
    </citation>
    <scope>NUCLEOTIDE SEQUENCE [LARGE SCALE GENOMIC DNA]</scope>
    <source>
        <strain evidence="2 3">197901</strain>
    </source>
</reference>
<proteinExistence type="predicted"/>
<feature type="region of interest" description="Disordered" evidence="1">
    <location>
        <begin position="18"/>
        <end position="49"/>
    </location>
</feature>
<dbReference type="AlphaFoldDB" id="A0A397F768"/>
<comment type="caution">
    <text evidence="2">The sequence shown here is derived from an EMBL/GenBank/DDBJ whole genome shotgun (WGS) entry which is preliminary data.</text>
</comment>
<organism evidence="2 3">
    <name type="scientific">Aphanomyces astaci</name>
    <name type="common">Crayfish plague agent</name>
    <dbReference type="NCBI Taxonomy" id="112090"/>
    <lineage>
        <taxon>Eukaryota</taxon>
        <taxon>Sar</taxon>
        <taxon>Stramenopiles</taxon>
        <taxon>Oomycota</taxon>
        <taxon>Saprolegniomycetes</taxon>
        <taxon>Saprolegniales</taxon>
        <taxon>Verrucalvaceae</taxon>
        <taxon>Aphanomyces</taxon>
    </lineage>
</organism>
<sequence length="135" mass="15564">RQQAIEAARVQAEERQRALLANDQAKQEAGREAQPVPAEQIRPRFTSEPDVERTAMALEDPHCNTKAFMWYLLQKKEAELRSESNKVEYRARRDDIHRQIELERQAREEELKAGLGTSQPGVRAPEVIEIDDDSE</sequence>
<evidence type="ECO:0000313" key="3">
    <source>
        <dbReference type="Proteomes" id="UP000266196"/>
    </source>
</evidence>
<feature type="non-terminal residue" evidence="2">
    <location>
        <position position="1"/>
    </location>
</feature>
<dbReference type="Proteomes" id="UP000266196">
    <property type="component" value="Unassembled WGS sequence"/>
</dbReference>
<dbReference type="EMBL" id="QUTE01010718">
    <property type="protein sequence ID" value="RHZ12480.1"/>
    <property type="molecule type" value="Genomic_DNA"/>
</dbReference>
<evidence type="ECO:0000256" key="1">
    <source>
        <dbReference type="SAM" id="MobiDB-lite"/>
    </source>
</evidence>
<gene>
    <name evidence="2" type="ORF">DYB31_013860</name>
</gene>
<name>A0A397F768_APHAT</name>
<evidence type="ECO:0000313" key="2">
    <source>
        <dbReference type="EMBL" id="RHZ12480.1"/>
    </source>
</evidence>
<feature type="region of interest" description="Disordered" evidence="1">
    <location>
        <begin position="109"/>
        <end position="135"/>
    </location>
</feature>
<accession>A0A397F768</accession>
<protein>
    <submittedName>
        <fullName evidence="2">Uncharacterized protein</fullName>
    </submittedName>
</protein>